<evidence type="ECO:0000256" key="1">
    <source>
        <dbReference type="PROSITE-ProRule" id="PRU00339"/>
    </source>
</evidence>
<dbReference type="Proteomes" id="UP000015241">
    <property type="component" value="Unassembled WGS sequence"/>
</dbReference>
<dbReference type="Gene3D" id="1.25.40.10">
    <property type="entry name" value="Tetratricopeptide repeat domain"/>
    <property type="match status" value="1"/>
</dbReference>
<feature type="repeat" description="TPR" evidence="1">
    <location>
        <begin position="226"/>
        <end position="259"/>
    </location>
</feature>
<reference evidence="2 3" key="1">
    <citation type="journal article" date="2012" name="Science">
        <title>The Paleozoic origin of enzymatic lignin decomposition reconstructed from 31 fungal genomes.</title>
        <authorList>
            <person name="Floudas D."/>
            <person name="Binder M."/>
            <person name="Riley R."/>
            <person name="Barry K."/>
            <person name="Blanchette R.A."/>
            <person name="Henrissat B."/>
            <person name="Martinez A.T."/>
            <person name="Otillar R."/>
            <person name="Spatafora J.W."/>
            <person name="Yadav J.S."/>
            <person name="Aerts A."/>
            <person name="Benoit I."/>
            <person name="Boyd A."/>
            <person name="Carlson A."/>
            <person name="Copeland A."/>
            <person name="Coutinho P.M."/>
            <person name="de Vries R.P."/>
            <person name="Ferreira P."/>
            <person name="Findley K."/>
            <person name="Foster B."/>
            <person name="Gaskell J."/>
            <person name="Glotzer D."/>
            <person name="Gorecki P."/>
            <person name="Heitman J."/>
            <person name="Hesse C."/>
            <person name="Hori C."/>
            <person name="Igarashi K."/>
            <person name="Jurgens J.A."/>
            <person name="Kallen N."/>
            <person name="Kersten P."/>
            <person name="Kohler A."/>
            <person name="Kuees U."/>
            <person name="Kumar T.K.A."/>
            <person name="Kuo A."/>
            <person name="LaButti K."/>
            <person name="Larrondo L.F."/>
            <person name="Lindquist E."/>
            <person name="Ling A."/>
            <person name="Lombard V."/>
            <person name="Lucas S."/>
            <person name="Lundell T."/>
            <person name="Martin R."/>
            <person name="McLaughlin D.J."/>
            <person name="Morgenstern I."/>
            <person name="Morin E."/>
            <person name="Murat C."/>
            <person name="Nagy L.G."/>
            <person name="Nolan M."/>
            <person name="Ohm R.A."/>
            <person name="Patyshakuliyeva A."/>
            <person name="Rokas A."/>
            <person name="Ruiz-Duenas F.J."/>
            <person name="Sabat G."/>
            <person name="Salamov A."/>
            <person name="Samejima M."/>
            <person name="Schmutz J."/>
            <person name="Slot J.C."/>
            <person name="St John F."/>
            <person name="Stenlid J."/>
            <person name="Sun H."/>
            <person name="Sun S."/>
            <person name="Syed K."/>
            <person name="Tsang A."/>
            <person name="Wiebenga A."/>
            <person name="Young D."/>
            <person name="Pisabarro A."/>
            <person name="Eastwood D.C."/>
            <person name="Martin F."/>
            <person name="Cullen D."/>
            <person name="Grigoriev I.V."/>
            <person name="Hibbett D.S."/>
        </authorList>
    </citation>
    <scope>NUCLEOTIDE SEQUENCE</scope>
    <source>
        <strain evidence="3">FP-58527</strain>
    </source>
</reference>
<dbReference type="InterPro" id="IPR011990">
    <property type="entry name" value="TPR-like_helical_dom_sf"/>
</dbReference>
<dbReference type="AlphaFoldDB" id="S8FH66"/>
<dbReference type="eggNOG" id="KOG2796">
    <property type="taxonomic scope" value="Eukaryota"/>
</dbReference>
<dbReference type="EMBL" id="KE504147">
    <property type="protein sequence ID" value="EPT00746.1"/>
    <property type="molecule type" value="Genomic_DNA"/>
</dbReference>
<keyword evidence="1" id="KW-0802">TPR repeat</keyword>
<sequence length="310" mass="34327">MARDRLVETDPEDLDLVLSLWYLRLSCLARLRLFNQTAAECTNLFAVLNGVEPASSREWLFEKKVPFELDVLHARLKYWMGDHMGYVDALVGLLGLSKTKARAADAKGDSMTSGMWKERGARICLIMASQLIEMKDFTAAAKLLEPLCKQPDGVTAPQLQSAVGRIYMQGGYIRKATKHFAEVWNDPTADPSLKHMNAAVLAAADGDWTKATEELKKMLDADPENFVAINNLSVTYLSQGRIQDGIRLLEEAIKISPSTTLAAEPLLFNLSTMYELRSAAGADKKRSLLTEVAKWAGDGLRTTCLKMPTN</sequence>
<dbReference type="SUPFAM" id="SSF48452">
    <property type="entry name" value="TPR-like"/>
    <property type="match status" value="1"/>
</dbReference>
<dbReference type="GO" id="GO:0030008">
    <property type="term" value="C:TRAPP complex"/>
    <property type="evidence" value="ECO:0007669"/>
    <property type="project" value="TreeGrafter"/>
</dbReference>
<name>S8FH66_FOMSC</name>
<dbReference type="PANTHER" id="PTHR21581">
    <property type="entry name" value="D-ALANYL-D-ALANINE CARBOXYPEPTIDASE"/>
    <property type="match status" value="1"/>
</dbReference>
<dbReference type="GO" id="GO:0005794">
    <property type="term" value="C:Golgi apparatus"/>
    <property type="evidence" value="ECO:0007669"/>
    <property type="project" value="TreeGrafter"/>
</dbReference>
<proteinExistence type="predicted"/>
<keyword evidence="3" id="KW-1185">Reference proteome</keyword>
<gene>
    <name evidence="2" type="ORF">FOMPIDRAFT_1030359</name>
</gene>
<dbReference type="PANTHER" id="PTHR21581:SF6">
    <property type="entry name" value="TRAFFICKING PROTEIN PARTICLE COMPLEX SUBUNIT 12"/>
    <property type="match status" value="1"/>
</dbReference>
<dbReference type="InterPro" id="IPR019734">
    <property type="entry name" value="TPR_rpt"/>
</dbReference>
<accession>S8FH66</accession>
<evidence type="ECO:0000313" key="2">
    <source>
        <dbReference type="EMBL" id="EPT00746.1"/>
    </source>
</evidence>
<dbReference type="HOGENOM" id="CLU_028756_0_0_1"/>
<protein>
    <submittedName>
        <fullName evidence="2">Uncharacterized protein</fullName>
    </submittedName>
</protein>
<evidence type="ECO:0000313" key="3">
    <source>
        <dbReference type="Proteomes" id="UP000015241"/>
    </source>
</evidence>
<dbReference type="InParanoid" id="S8FH66"/>
<organism evidence="2 3">
    <name type="scientific">Fomitopsis schrenkii</name>
    <name type="common">Brown rot fungus</name>
    <dbReference type="NCBI Taxonomy" id="2126942"/>
    <lineage>
        <taxon>Eukaryota</taxon>
        <taxon>Fungi</taxon>
        <taxon>Dikarya</taxon>
        <taxon>Basidiomycota</taxon>
        <taxon>Agaricomycotina</taxon>
        <taxon>Agaricomycetes</taxon>
        <taxon>Polyporales</taxon>
        <taxon>Fomitopsis</taxon>
    </lineage>
</organism>
<dbReference type="OrthoDB" id="428342at2759"/>
<dbReference type="Pfam" id="PF14559">
    <property type="entry name" value="TPR_19"/>
    <property type="match status" value="1"/>
</dbReference>
<dbReference type="STRING" id="743788.S8FH66"/>
<dbReference type="PROSITE" id="PS50005">
    <property type="entry name" value="TPR"/>
    <property type="match status" value="1"/>
</dbReference>